<name>A0A9X4HUM7_9PSED</name>
<protein>
    <submittedName>
        <fullName evidence="1">Uncharacterized protein</fullName>
    </submittedName>
</protein>
<dbReference type="AlphaFoldDB" id="A0A9X4HUM7"/>
<comment type="caution">
    <text evidence="1">The sequence shown here is derived from an EMBL/GenBank/DDBJ whole genome shotgun (WGS) entry which is preliminary data.</text>
</comment>
<dbReference type="EMBL" id="JANIAN010000056">
    <property type="protein sequence ID" value="MDD2109731.1"/>
    <property type="molecule type" value="Genomic_DNA"/>
</dbReference>
<accession>A0A9X4HUM7</accession>
<evidence type="ECO:0000313" key="1">
    <source>
        <dbReference type="EMBL" id="MDD2109731.1"/>
    </source>
</evidence>
<dbReference type="RefSeq" id="WP_274079867.1">
    <property type="nucleotide sequence ID" value="NZ_JANIAN010000056.1"/>
</dbReference>
<dbReference type="Proteomes" id="UP001150678">
    <property type="component" value="Unassembled WGS sequence"/>
</dbReference>
<feature type="non-terminal residue" evidence="1">
    <location>
        <position position="1"/>
    </location>
</feature>
<organism evidence="1 2">
    <name type="scientific">Pseudomonas asiatica</name>
    <dbReference type="NCBI Taxonomy" id="2219225"/>
    <lineage>
        <taxon>Bacteria</taxon>
        <taxon>Pseudomonadati</taxon>
        <taxon>Pseudomonadota</taxon>
        <taxon>Gammaproteobacteria</taxon>
        <taxon>Pseudomonadales</taxon>
        <taxon>Pseudomonadaceae</taxon>
        <taxon>Pseudomonas</taxon>
    </lineage>
</organism>
<evidence type="ECO:0000313" key="2">
    <source>
        <dbReference type="Proteomes" id="UP001150678"/>
    </source>
</evidence>
<sequence>HPMPLITVKTTITTRFEIPEGLSINMIRHQALPVLSEDEEGTDEVGSLQDTALNMVFLGDAEAQSRTVEHSIVEGGDHP</sequence>
<gene>
    <name evidence="1" type="ORF">NP533_26455</name>
</gene>
<proteinExistence type="predicted"/>
<reference evidence="1" key="1">
    <citation type="submission" date="2022-07" db="EMBL/GenBank/DDBJ databases">
        <title>Multi-strain Analysis of Pseudomonas putida Reveals Metabolic and Genetic Diversity.</title>
        <authorList>
            <person name="Monk J.M."/>
        </authorList>
    </citation>
    <scope>NUCLEOTIDE SEQUENCE</scope>
    <source>
        <strain evidence="1">17514</strain>
    </source>
</reference>